<gene>
    <name evidence="2" type="ORF">PN492_02025</name>
</gene>
<comment type="caution">
    <text evidence="2">The sequence shown here is derived from an EMBL/GenBank/DDBJ whole genome shotgun (WGS) entry which is preliminary data.</text>
</comment>
<organism evidence="2 3">
    <name type="scientific">Dolichospermum circinale CS-537/01</name>
    <dbReference type="NCBI Taxonomy" id="3021739"/>
    <lineage>
        <taxon>Bacteria</taxon>
        <taxon>Bacillati</taxon>
        <taxon>Cyanobacteriota</taxon>
        <taxon>Cyanophyceae</taxon>
        <taxon>Nostocales</taxon>
        <taxon>Aphanizomenonaceae</taxon>
        <taxon>Dolichospermum</taxon>
        <taxon>Dolichospermum circinale</taxon>
    </lineage>
</organism>
<feature type="signal peptide" evidence="1">
    <location>
        <begin position="1"/>
        <end position="23"/>
    </location>
</feature>
<evidence type="ECO:0000313" key="3">
    <source>
        <dbReference type="Proteomes" id="UP001212123"/>
    </source>
</evidence>
<keyword evidence="1" id="KW-0732">Signal</keyword>
<sequence length="155" mass="17508">MKTRFLPFLAAISIFTGNNSAYAEYIGASNIAEMTDRVYYITVQGKNSELAANKGGILTWTDVAFATGISAVSFKCAEKNLPSDTSFYILYVIGKRDGWWQVNCGYSYKISSEFGKDYDAVLMLLNQEGRKEFLHPLLITTKQQSQKFQQIRKKL</sequence>
<feature type="chain" id="PRO_5045135185" evidence="1">
    <location>
        <begin position="24"/>
        <end position="155"/>
    </location>
</feature>
<accession>A0ABT5A090</accession>
<dbReference type="EMBL" id="JAQMTU010000015">
    <property type="protein sequence ID" value="MDB9485335.1"/>
    <property type="molecule type" value="Genomic_DNA"/>
</dbReference>
<keyword evidence="3" id="KW-1185">Reference proteome</keyword>
<proteinExistence type="predicted"/>
<evidence type="ECO:0000313" key="2">
    <source>
        <dbReference type="EMBL" id="MDB9485335.1"/>
    </source>
</evidence>
<protein>
    <submittedName>
        <fullName evidence="2">Uncharacterized protein</fullName>
    </submittedName>
</protein>
<name>A0ABT5A090_9CYAN</name>
<evidence type="ECO:0000256" key="1">
    <source>
        <dbReference type="SAM" id="SignalP"/>
    </source>
</evidence>
<reference evidence="2 3" key="1">
    <citation type="submission" date="2023-01" db="EMBL/GenBank/DDBJ databases">
        <title>Genomes from the Australian National Cyanobacteria Reference Collection.</title>
        <authorList>
            <person name="Willis A."/>
            <person name="Lee E.M.F."/>
        </authorList>
    </citation>
    <scope>NUCLEOTIDE SEQUENCE [LARGE SCALE GENOMIC DNA]</scope>
    <source>
        <strain evidence="2 3">CS-537/01</strain>
    </source>
</reference>
<dbReference type="Proteomes" id="UP001212123">
    <property type="component" value="Unassembled WGS sequence"/>
</dbReference>
<dbReference type="RefSeq" id="WP_028082743.1">
    <property type="nucleotide sequence ID" value="NZ_JAQMTU010000015.1"/>
</dbReference>